<dbReference type="Gene3D" id="1.10.287.110">
    <property type="entry name" value="DnaJ domain"/>
    <property type="match status" value="1"/>
</dbReference>
<dbReference type="CDD" id="cd06257">
    <property type="entry name" value="DnaJ"/>
    <property type="match status" value="1"/>
</dbReference>
<name>A0AAD1ZYR9_9LAMI</name>
<gene>
    <name evidence="2" type="ORF">FPE_LOCUS24421</name>
</gene>
<dbReference type="InterPro" id="IPR001623">
    <property type="entry name" value="DnaJ_domain"/>
</dbReference>
<dbReference type="SMART" id="SM00271">
    <property type="entry name" value="DnaJ"/>
    <property type="match status" value="1"/>
</dbReference>
<dbReference type="GO" id="GO:0009507">
    <property type="term" value="C:chloroplast"/>
    <property type="evidence" value="ECO:0007669"/>
    <property type="project" value="TreeGrafter"/>
</dbReference>
<keyword evidence="3" id="KW-1185">Reference proteome</keyword>
<dbReference type="InterPro" id="IPR053232">
    <property type="entry name" value="DnaJ_C/III_chloroplastic"/>
</dbReference>
<dbReference type="Proteomes" id="UP000834106">
    <property type="component" value="Chromosome 15"/>
</dbReference>
<proteinExistence type="predicted"/>
<organism evidence="2 3">
    <name type="scientific">Fraxinus pennsylvanica</name>
    <dbReference type="NCBI Taxonomy" id="56036"/>
    <lineage>
        <taxon>Eukaryota</taxon>
        <taxon>Viridiplantae</taxon>
        <taxon>Streptophyta</taxon>
        <taxon>Embryophyta</taxon>
        <taxon>Tracheophyta</taxon>
        <taxon>Spermatophyta</taxon>
        <taxon>Magnoliopsida</taxon>
        <taxon>eudicotyledons</taxon>
        <taxon>Gunneridae</taxon>
        <taxon>Pentapetalae</taxon>
        <taxon>asterids</taxon>
        <taxon>lamiids</taxon>
        <taxon>Lamiales</taxon>
        <taxon>Oleaceae</taxon>
        <taxon>Oleeae</taxon>
        <taxon>Fraxinus</taxon>
    </lineage>
</organism>
<dbReference type="PANTHER" id="PTHR45090">
    <property type="entry name" value="CHAPERONE PROTEIN DNAJ 20 CHLOROPLASTIC"/>
    <property type="match status" value="1"/>
</dbReference>
<accession>A0AAD1ZYR9</accession>
<sequence length="164" mass="18832">MTTRSQNNIVKPKQLMDGTVRYPLPQSFLAITEATLFLFSFTPSIRSDPLPSSLSYRPEPTFRQLKSTYVDTISLSADRPVSFHDLLGISEKTGTQLEIKRAYKQLARKYHPDVSPPDRVQDYTERFIRVQEAYVTLSDPRMRALYDRDMAKGLHLAFSARGRT</sequence>
<protein>
    <recommendedName>
        <fullName evidence="1">J domain-containing protein</fullName>
    </recommendedName>
</protein>
<dbReference type="PANTHER" id="PTHR45090:SF4">
    <property type="entry name" value="J DOMAIN-CONTAINING PROTEIN"/>
    <property type="match status" value="1"/>
</dbReference>
<dbReference type="Pfam" id="PF00226">
    <property type="entry name" value="DnaJ"/>
    <property type="match status" value="1"/>
</dbReference>
<reference evidence="2" key="1">
    <citation type="submission" date="2023-05" db="EMBL/GenBank/DDBJ databases">
        <authorList>
            <person name="Huff M."/>
        </authorList>
    </citation>
    <scope>NUCLEOTIDE SEQUENCE</scope>
</reference>
<dbReference type="InterPro" id="IPR036869">
    <property type="entry name" value="J_dom_sf"/>
</dbReference>
<dbReference type="PRINTS" id="PR00625">
    <property type="entry name" value="JDOMAIN"/>
</dbReference>
<dbReference type="PROSITE" id="PS50076">
    <property type="entry name" value="DNAJ_2"/>
    <property type="match status" value="1"/>
</dbReference>
<dbReference type="EMBL" id="OU503050">
    <property type="protein sequence ID" value="CAI9776991.1"/>
    <property type="molecule type" value="Genomic_DNA"/>
</dbReference>
<dbReference type="SUPFAM" id="SSF46565">
    <property type="entry name" value="Chaperone J-domain"/>
    <property type="match status" value="1"/>
</dbReference>
<evidence type="ECO:0000313" key="2">
    <source>
        <dbReference type="EMBL" id="CAI9776991.1"/>
    </source>
</evidence>
<feature type="domain" description="J" evidence="1">
    <location>
        <begin position="82"/>
        <end position="150"/>
    </location>
</feature>
<evidence type="ECO:0000313" key="3">
    <source>
        <dbReference type="Proteomes" id="UP000834106"/>
    </source>
</evidence>
<dbReference type="AlphaFoldDB" id="A0AAD1ZYR9"/>
<evidence type="ECO:0000259" key="1">
    <source>
        <dbReference type="PROSITE" id="PS50076"/>
    </source>
</evidence>